<name>A0A328PRL6_9MOLU</name>
<proteinExistence type="predicted"/>
<dbReference type="Proteomes" id="UP000249762">
    <property type="component" value="Unassembled WGS sequence"/>
</dbReference>
<gene>
    <name evidence="2" type="ORF">DNK47_02325</name>
</gene>
<evidence type="ECO:0000313" key="2">
    <source>
        <dbReference type="EMBL" id="RAO94957.1"/>
    </source>
</evidence>
<reference evidence="3" key="1">
    <citation type="submission" date="2018-06" db="EMBL/GenBank/DDBJ databases">
        <authorList>
            <person name="Martinez Ocampo F."/>
            <person name="Quiroz Castaneda R.E."/>
            <person name="Rojas Lopez X."/>
        </authorList>
    </citation>
    <scope>NUCLEOTIDE SEQUENCE [LARGE SCALE GENOMIC DNA]</scope>
    <source>
        <strain evidence="3">INIFAP02</strain>
    </source>
</reference>
<organism evidence="2 3">
    <name type="scientific">Mycoplasma wenyonii</name>
    <dbReference type="NCBI Taxonomy" id="65123"/>
    <lineage>
        <taxon>Bacteria</taxon>
        <taxon>Bacillati</taxon>
        <taxon>Mycoplasmatota</taxon>
        <taxon>Mollicutes</taxon>
        <taxon>Mycoplasmataceae</taxon>
        <taxon>Mycoplasma</taxon>
    </lineage>
</organism>
<dbReference type="AlphaFoldDB" id="A0A328PRL6"/>
<comment type="caution">
    <text evidence="2">The sequence shown here is derived from an EMBL/GenBank/DDBJ whole genome shotgun (WGS) entry which is preliminary data.</text>
</comment>
<evidence type="ECO:0000256" key="1">
    <source>
        <dbReference type="SAM" id="MobiDB-lite"/>
    </source>
</evidence>
<feature type="compositionally biased region" description="Pro residues" evidence="1">
    <location>
        <begin position="74"/>
        <end position="87"/>
    </location>
</feature>
<accession>A0A328PRL6</accession>
<dbReference type="EMBL" id="QKVO01000009">
    <property type="protein sequence ID" value="RAO94957.1"/>
    <property type="molecule type" value="Genomic_DNA"/>
</dbReference>
<evidence type="ECO:0000313" key="3">
    <source>
        <dbReference type="Proteomes" id="UP000249762"/>
    </source>
</evidence>
<sequence>MRALPLLLTGAGATFSPQGVKKITKFYNNIFNAPPSQSVTTNQVTESTEDISSSSEGTIGTTEVSQPTTQAAPTPQPPPVKPVPPPPPPIMQVLKEAGYEGCELLKGLRGKKFVLYVCWKEGNPKTPSLFHYDRTKVKLVDGKAKADQIISITYNSSNSVMMKFKEDTSGKEHKLDNPLPWMRKFEGQTLNPESECKFEKDDQYRNSSAFTLNCKGQPVYKGIQI</sequence>
<keyword evidence="3" id="KW-1185">Reference proteome</keyword>
<protein>
    <submittedName>
        <fullName evidence="2">Uncharacterized protein</fullName>
    </submittedName>
</protein>
<feature type="region of interest" description="Disordered" evidence="1">
    <location>
        <begin position="36"/>
        <end position="87"/>
    </location>
</feature>
<feature type="compositionally biased region" description="Low complexity" evidence="1">
    <location>
        <begin position="44"/>
        <end position="73"/>
    </location>
</feature>